<feature type="transmembrane region" description="Helical" evidence="1">
    <location>
        <begin position="174"/>
        <end position="194"/>
    </location>
</feature>
<sequence length="235" mass="27591">MDLIDKRRGRKKGLILSSMPELQDHNKEPHYLLHWLELWRNARSACYAPGARGPHIQIGPLQHRTPCVRRDDEEERSRTEYAWHVPCYRYVCLLLPPEMASIMISMLLPLSTFLCNLFRVFNDYIFSLNLEWCIYIYILYIYILVLVPQFLFYLFNIIILVFKLFLNFLGGKVVAALASVCGIIVLAFPISMIIDKFAESTGEDTGFLFIFFRIPLFSLCFYCSHLILTKYLYSF</sequence>
<reference evidence="3" key="1">
    <citation type="submission" date="2016-11" db="UniProtKB">
        <authorList>
            <consortium name="WormBaseParasite"/>
        </authorList>
    </citation>
    <scope>IDENTIFICATION</scope>
</reference>
<evidence type="ECO:0000256" key="1">
    <source>
        <dbReference type="SAM" id="Phobius"/>
    </source>
</evidence>
<accession>A0A1I7WE41</accession>
<keyword evidence="1" id="KW-1133">Transmembrane helix</keyword>
<name>A0A1I7WE41_HETBA</name>
<proteinExistence type="predicted"/>
<feature type="transmembrane region" description="Helical" evidence="1">
    <location>
        <begin position="99"/>
        <end position="122"/>
    </location>
</feature>
<dbReference type="AlphaFoldDB" id="A0A1I7WE41"/>
<keyword evidence="1" id="KW-0472">Membrane</keyword>
<dbReference type="Proteomes" id="UP000095283">
    <property type="component" value="Unplaced"/>
</dbReference>
<keyword evidence="1" id="KW-0812">Transmembrane</keyword>
<organism evidence="2 3">
    <name type="scientific">Heterorhabditis bacteriophora</name>
    <name type="common">Entomopathogenic nematode worm</name>
    <dbReference type="NCBI Taxonomy" id="37862"/>
    <lineage>
        <taxon>Eukaryota</taxon>
        <taxon>Metazoa</taxon>
        <taxon>Ecdysozoa</taxon>
        <taxon>Nematoda</taxon>
        <taxon>Chromadorea</taxon>
        <taxon>Rhabditida</taxon>
        <taxon>Rhabditina</taxon>
        <taxon>Rhabditomorpha</taxon>
        <taxon>Strongyloidea</taxon>
        <taxon>Heterorhabditidae</taxon>
        <taxon>Heterorhabditis</taxon>
    </lineage>
</organism>
<feature type="transmembrane region" description="Helical" evidence="1">
    <location>
        <begin position="206"/>
        <end position="228"/>
    </location>
</feature>
<feature type="transmembrane region" description="Helical" evidence="1">
    <location>
        <begin position="134"/>
        <end position="162"/>
    </location>
</feature>
<evidence type="ECO:0000313" key="3">
    <source>
        <dbReference type="WBParaSite" id="Hba_03169"/>
    </source>
</evidence>
<protein>
    <submittedName>
        <fullName evidence="3">Uncharacterized protein</fullName>
    </submittedName>
</protein>
<dbReference type="WBParaSite" id="Hba_03169">
    <property type="protein sequence ID" value="Hba_03169"/>
    <property type="gene ID" value="Hba_03169"/>
</dbReference>
<evidence type="ECO:0000313" key="2">
    <source>
        <dbReference type="Proteomes" id="UP000095283"/>
    </source>
</evidence>
<keyword evidence="2" id="KW-1185">Reference proteome</keyword>